<dbReference type="GO" id="GO:0009507">
    <property type="term" value="C:chloroplast"/>
    <property type="evidence" value="ECO:0007669"/>
    <property type="project" value="TreeGrafter"/>
</dbReference>
<evidence type="ECO:0000256" key="1">
    <source>
        <dbReference type="SAM" id="Phobius"/>
    </source>
</evidence>
<name>A0A8T0L9G2_PHAAN</name>
<feature type="transmembrane region" description="Helical" evidence="1">
    <location>
        <begin position="170"/>
        <end position="187"/>
    </location>
</feature>
<feature type="transmembrane region" description="Helical" evidence="1">
    <location>
        <begin position="309"/>
        <end position="330"/>
    </location>
</feature>
<sequence length="339" mass="38156">MATTITSFLTSSPSSFQHNTNLKLRLSRRDAHLTIYDKDKSCQYIHGVPPKLRGRYQKQHAVAGSGNQPHISGREKSVLVPEKHDSISENTFLVNKSCFHLPQNGGKPGLVRFCDLNRENEVISSNSEKTQNSASWILGPAILVASFIFPPIVLPEVMLNIFGHWPSKEATFYSGVAVFLLLLDSLTRRRQPNHSAKRSVTLTPGYQISSVVTVLLSTTIPIATMILSWEWAFPLVPTTFVPHLVGIVVQFTFEQIARYWNSPSWAAISMIFHAYRFHQIHRAGNLLTYISFREGTSEIVNNLGILSNVLYLLLVMCVWSFSSFLMRLLLELNSDAKLI</sequence>
<gene>
    <name evidence="2" type="ORF">HKW66_Vig0029930</name>
</gene>
<protein>
    <submittedName>
        <fullName evidence="2">Uncharacterized protein</fullName>
    </submittedName>
</protein>
<dbReference type="AlphaFoldDB" id="A0A8T0L9G2"/>
<dbReference type="PANTHER" id="PTHR33918:SF2">
    <property type="entry name" value="OS01G0704200 PROTEIN"/>
    <property type="match status" value="1"/>
</dbReference>
<reference evidence="2 3" key="1">
    <citation type="submission" date="2020-05" db="EMBL/GenBank/DDBJ databases">
        <title>Vigna angularis (adzuki bean) Var. LongXiaoDou No. 4 denovo assembly.</title>
        <authorList>
            <person name="Xiang H."/>
        </authorList>
    </citation>
    <scope>NUCLEOTIDE SEQUENCE [LARGE SCALE GENOMIC DNA]</scope>
    <source>
        <tissue evidence="2">Leaf</tissue>
    </source>
</reference>
<comment type="caution">
    <text evidence="2">The sequence shown here is derived from an EMBL/GenBank/DDBJ whole genome shotgun (WGS) entry which is preliminary data.</text>
</comment>
<feature type="transmembrane region" description="Helical" evidence="1">
    <location>
        <begin position="208"/>
        <end position="229"/>
    </location>
</feature>
<accession>A0A8T0L9G2</accession>
<dbReference type="EMBL" id="JABFOF010000001">
    <property type="protein sequence ID" value="KAG2408171.1"/>
    <property type="molecule type" value="Genomic_DNA"/>
</dbReference>
<keyword evidence="1" id="KW-0812">Transmembrane</keyword>
<evidence type="ECO:0000313" key="3">
    <source>
        <dbReference type="Proteomes" id="UP000743370"/>
    </source>
</evidence>
<evidence type="ECO:0000313" key="2">
    <source>
        <dbReference type="EMBL" id="KAG2408171.1"/>
    </source>
</evidence>
<keyword evidence="1" id="KW-1133">Transmembrane helix</keyword>
<dbReference type="PANTHER" id="PTHR33918">
    <property type="entry name" value="OS01G0704200 PROTEIN"/>
    <property type="match status" value="1"/>
</dbReference>
<keyword evidence="1" id="KW-0472">Membrane</keyword>
<dbReference type="Proteomes" id="UP000743370">
    <property type="component" value="Unassembled WGS sequence"/>
</dbReference>
<proteinExistence type="predicted"/>
<feature type="transmembrane region" description="Helical" evidence="1">
    <location>
        <begin position="134"/>
        <end position="154"/>
    </location>
</feature>
<organism evidence="2 3">
    <name type="scientific">Phaseolus angularis</name>
    <name type="common">Azuki bean</name>
    <name type="synonym">Vigna angularis</name>
    <dbReference type="NCBI Taxonomy" id="3914"/>
    <lineage>
        <taxon>Eukaryota</taxon>
        <taxon>Viridiplantae</taxon>
        <taxon>Streptophyta</taxon>
        <taxon>Embryophyta</taxon>
        <taxon>Tracheophyta</taxon>
        <taxon>Spermatophyta</taxon>
        <taxon>Magnoliopsida</taxon>
        <taxon>eudicotyledons</taxon>
        <taxon>Gunneridae</taxon>
        <taxon>Pentapetalae</taxon>
        <taxon>rosids</taxon>
        <taxon>fabids</taxon>
        <taxon>Fabales</taxon>
        <taxon>Fabaceae</taxon>
        <taxon>Papilionoideae</taxon>
        <taxon>50 kb inversion clade</taxon>
        <taxon>NPAAA clade</taxon>
        <taxon>indigoferoid/millettioid clade</taxon>
        <taxon>Phaseoleae</taxon>
        <taxon>Vigna</taxon>
    </lineage>
</organism>